<dbReference type="AlphaFoldDB" id="A0A066US47"/>
<evidence type="ECO:0000313" key="1">
    <source>
        <dbReference type="EMBL" id="KDN28687.1"/>
    </source>
</evidence>
<evidence type="ECO:0000313" key="2">
    <source>
        <dbReference type="Proteomes" id="UP000027219"/>
    </source>
</evidence>
<organism evidence="1 2">
    <name type="scientific">Vibrio fortis</name>
    <dbReference type="NCBI Taxonomy" id="212667"/>
    <lineage>
        <taxon>Bacteria</taxon>
        <taxon>Pseudomonadati</taxon>
        <taxon>Pseudomonadota</taxon>
        <taxon>Gammaproteobacteria</taxon>
        <taxon>Vibrionales</taxon>
        <taxon>Vibrionaceae</taxon>
        <taxon>Vibrio</taxon>
    </lineage>
</organism>
<keyword evidence="2" id="KW-1185">Reference proteome</keyword>
<gene>
    <name evidence="1" type="ORF">VFDL14_14935</name>
</gene>
<protein>
    <submittedName>
        <fullName evidence="1">Uncharacterized protein</fullName>
    </submittedName>
</protein>
<comment type="caution">
    <text evidence="1">The sequence shown here is derived from an EMBL/GenBank/DDBJ whole genome shotgun (WGS) entry which is preliminary data.</text>
</comment>
<reference evidence="1 2" key="1">
    <citation type="submission" date="2014-02" db="EMBL/GenBank/DDBJ databases">
        <title>Vibrio fortis Dalian14 Genome Sequencing.</title>
        <authorList>
            <person name="Wang Y."/>
            <person name="Song L."/>
            <person name="Liu G."/>
            <person name="Ding J."/>
        </authorList>
    </citation>
    <scope>NUCLEOTIDE SEQUENCE [LARGE SCALE GENOMIC DNA]</scope>
    <source>
        <strain evidence="1 2">Dalian14</strain>
    </source>
</reference>
<proteinExistence type="predicted"/>
<dbReference type="EMBL" id="JFFR01000018">
    <property type="protein sequence ID" value="KDN28687.1"/>
    <property type="molecule type" value="Genomic_DNA"/>
</dbReference>
<accession>A0A066US47</accession>
<name>A0A066US47_9VIBR</name>
<sequence>MQNEAKSQVNSLSIALILKTLGAQVAVLNGLNYPDLRLPTPLRRRSVRKDEAETKKVIF</sequence>
<dbReference type="Proteomes" id="UP000027219">
    <property type="component" value="Unassembled WGS sequence"/>
</dbReference>